<evidence type="ECO:0000313" key="2">
    <source>
        <dbReference type="EMBL" id="KPL87536.1"/>
    </source>
</evidence>
<protein>
    <submittedName>
        <fullName evidence="2">Uncharacterized protein</fullName>
    </submittedName>
</protein>
<gene>
    <name evidence="2" type="ORF">SE18_10735</name>
</gene>
<keyword evidence="1" id="KW-1133">Transmembrane helix</keyword>
<sequence length="213" mass="23288">MNQDQLLKQQATRTLLEELLNAIPATPAPAPTPSIALPAPTVVVESVSQPVETRTATQKIVKPAVQKQGPTLYDKLMVSLVDAGLLLFGFGMWWIGAQFTLAFAASIGIPVAKLGVAQWLLPAIITAIEIKCWPNKTLDWHHLSIFGIIAIVDLFTSTVGGKAWLAGRMIAEWRLPSDGTVIWLIALVASIAFAFWPERLTRSAVRSLLKTWR</sequence>
<feature type="transmembrane region" description="Helical" evidence="1">
    <location>
        <begin position="101"/>
        <end position="128"/>
    </location>
</feature>
<dbReference type="OrthoDB" id="9856200at2"/>
<keyword evidence="1" id="KW-0812">Transmembrane</keyword>
<keyword evidence="3" id="KW-1185">Reference proteome</keyword>
<evidence type="ECO:0000313" key="3">
    <source>
        <dbReference type="Proteomes" id="UP000050277"/>
    </source>
</evidence>
<dbReference type="STRING" id="70996.SE18_10735"/>
<proteinExistence type="predicted"/>
<comment type="caution">
    <text evidence="2">The sequence shown here is derived from an EMBL/GenBank/DDBJ whole genome shotgun (WGS) entry which is preliminary data.</text>
</comment>
<feature type="transmembrane region" description="Helical" evidence="1">
    <location>
        <begin position="76"/>
        <end position="95"/>
    </location>
</feature>
<dbReference type="Proteomes" id="UP000050277">
    <property type="component" value="Unassembled WGS sequence"/>
</dbReference>
<dbReference type="AlphaFoldDB" id="A0A0P6YUS1"/>
<dbReference type="RefSeq" id="WP_054534452.1">
    <property type="nucleotide sequence ID" value="NZ_LGKP01000018.1"/>
</dbReference>
<feature type="transmembrane region" description="Helical" evidence="1">
    <location>
        <begin position="140"/>
        <end position="160"/>
    </location>
</feature>
<reference evidence="2 3" key="1">
    <citation type="submission" date="2015-07" db="EMBL/GenBank/DDBJ databases">
        <title>Whole genome sequence of Herpetosiphon geysericola DSM 7119.</title>
        <authorList>
            <person name="Hemp J."/>
            <person name="Ward L.M."/>
            <person name="Pace L.A."/>
            <person name="Fischer W.W."/>
        </authorList>
    </citation>
    <scope>NUCLEOTIDE SEQUENCE [LARGE SCALE GENOMIC DNA]</scope>
    <source>
        <strain evidence="2 3">DSM 7119</strain>
    </source>
</reference>
<organism evidence="2 3">
    <name type="scientific">Herpetosiphon geysericola</name>
    <dbReference type="NCBI Taxonomy" id="70996"/>
    <lineage>
        <taxon>Bacteria</taxon>
        <taxon>Bacillati</taxon>
        <taxon>Chloroflexota</taxon>
        <taxon>Chloroflexia</taxon>
        <taxon>Herpetosiphonales</taxon>
        <taxon>Herpetosiphonaceae</taxon>
        <taxon>Herpetosiphon</taxon>
    </lineage>
</organism>
<feature type="transmembrane region" description="Helical" evidence="1">
    <location>
        <begin position="180"/>
        <end position="197"/>
    </location>
</feature>
<evidence type="ECO:0000256" key="1">
    <source>
        <dbReference type="SAM" id="Phobius"/>
    </source>
</evidence>
<name>A0A0P6YUS1_9CHLR</name>
<dbReference type="EMBL" id="LGKP01000018">
    <property type="protein sequence ID" value="KPL87536.1"/>
    <property type="molecule type" value="Genomic_DNA"/>
</dbReference>
<accession>A0A0P6YUS1</accession>
<keyword evidence="1" id="KW-0472">Membrane</keyword>